<dbReference type="Proteomes" id="UP001302676">
    <property type="component" value="Unassembled WGS sequence"/>
</dbReference>
<keyword evidence="2" id="KW-1185">Reference proteome</keyword>
<evidence type="ECO:0000313" key="2">
    <source>
        <dbReference type="Proteomes" id="UP001302676"/>
    </source>
</evidence>
<dbReference type="InterPro" id="IPR032675">
    <property type="entry name" value="LRR_dom_sf"/>
</dbReference>
<proteinExistence type="predicted"/>
<evidence type="ECO:0000313" key="1">
    <source>
        <dbReference type="EMBL" id="KAK4140407.1"/>
    </source>
</evidence>
<reference evidence="1" key="1">
    <citation type="journal article" date="2023" name="Mol. Phylogenet. Evol.">
        <title>Genome-scale phylogeny and comparative genomics of the fungal order Sordariales.</title>
        <authorList>
            <person name="Hensen N."/>
            <person name="Bonometti L."/>
            <person name="Westerberg I."/>
            <person name="Brannstrom I.O."/>
            <person name="Guillou S."/>
            <person name="Cros-Aarteil S."/>
            <person name="Calhoun S."/>
            <person name="Haridas S."/>
            <person name="Kuo A."/>
            <person name="Mondo S."/>
            <person name="Pangilinan J."/>
            <person name="Riley R."/>
            <person name="LaButti K."/>
            <person name="Andreopoulos B."/>
            <person name="Lipzen A."/>
            <person name="Chen C."/>
            <person name="Yan M."/>
            <person name="Daum C."/>
            <person name="Ng V."/>
            <person name="Clum A."/>
            <person name="Steindorff A."/>
            <person name="Ohm R.A."/>
            <person name="Martin F."/>
            <person name="Silar P."/>
            <person name="Natvig D.O."/>
            <person name="Lalanne C."/>
            <person name="Gautier V."/>
            <person name="Ament-Velasquez S.L."/>
            <person name="Kruys A."/>
            <person name="Hutchinson M.I."/>
            <person name="Powell A.J."/>
            <person name="Barry K."/>
            <person name="Miller A.N."/>
            <person name="Grigoriev I.V."/>
            <person name="Debuchy R."/>
            <person name="Gladieux P."/>
            <person name="Hiltunen Thoren M."/>
            <person name="Johannesson H."/>
        </authorList>
    </citation>
    <scope>NUCLEOTIDE SEQUENCE</scope>
    <source>
        <strain evidence="1">CBS 141.50</strain>
    </source>
</reference>
<protein>
    <submittedName>
        <fullName evidence="1">Uncharacterized protein</fullName>
    </submittedName>
</protein>
<dbReference type="EMBL" id="MU853632">
    <property type="protein sequence ID" value="KAK4140407.1"/>
    <property type="molecule type" value="Genomic_DNA"/>
</dbReference>
<comment type="caution">
    <text evidence="1">The sequence shown here is derived from an EMBL/GenBank/DDBJ whole genome shotgun (WGS) entry which is preliminary data.</text>
</comment>
<reference evidence="1" key="2">
    <citation type="submission" date="2023-05" db="EMBL/GenBank/DDBJ databases">
        <authorList>
            <consortium name="Lawrence Berkeley National Laboratory"/>
            <person name="Steindorff A."/>
            <person name="Hensen N."/>
            <person name="Bonometti L."/>
            <person name="Westerberg I."/>
            <person name="Brannstrom I.O."/>
            <person name="Guillou S."/>
            <person name="Cros-Aarteil S."/>
            <person name="Calhoun S."/>
            <person name="Haridas S."/>
            <person name="Kuo A."/>
            <person name="Mondo S."/>
            <person name="Pangilinan J."/>
            <person name="Riley R."/>
            <person name="Labutti K."/>
            <person name="Andreopoulos B."/>
            <person name="Lipzen A."/>
            <person name="Chen C."/>
            <person name="Yanf M."/>
            <person name="Daum C."/>
            <person name="Ng V."/>
            <person name="Clum A."/>
            <person name="Ohm R."/>
            <person name="Martin F."/>
            <person name="Silar P."/>
            <person name="Natvig D."/>
            <person name="Lalanne C."/>
            <person name="Gautier V."/>
            <person name="Ament-Velasquez S.L."/>
            <person name="Kruys A."/>
            <person name="Hutchinson M.I."/>
            <person name="Powell A.J."/>
            <person name="Barry K."/>
            <person name="Miller A.N."/>
            <person name="Grigoriev I.V."/>
            <person name="Debuchy R."/>
            <person name="Gladieux P."/>
            <person name="Thoren M.H."/>
            <person name="Johannesson H."/>
        </authorList>
    </citation>
    <scope>NUCLEOTIDE SEQUENCE</scope>
    <source>
        <strain evidence="1">CBS 141.50</strain>
    </source>
</reference>
<gene>
    <name evidence="1" type="ORF">C8A04DRAFT_32080</name>
</gene>
<dbReference type="RefSeq" id="XP_062633778.1">
    <property type="nucleotide sequence ID" value="XM_062781971.1"/>
</dbReference>
<name>A0AAN6ZJ62_9PEZI</name>
<accession>A0AAN6ZJ62</accession>
<dbReference type="AlphaFoldDB" id="A0AAN6ZJ62"/>
<sequence>MPNLEVLHVDNKRIPVWAGSLTPWAAQNGYSVPPLQHLTDLCLGDIRLSESDLAVLLAAVGPKLTKFSMRRTWLLLEAGYTYLSYSHNLASGLDSQCPSAPPSPFTIQFSTVLRALSRWRTTLTHLSFTANEPPPQHTILCRRLSDLRPVDLSELSAFTALQQLHTEVSFFADHARLGQDKNPFTSTVPESIRHLILRGTNRDLAVAVCAFTMAMAQGRYTALEEIWVIFSKESHKPDLGKATAFERVVQRWRRLRRFGPRPVMWEVLQEASRFQTWDRLADWVLLFGVRLIIAGDYQGGGSGWEEWPVFRYGDSDVG</sequence>
<dbReference type="GeneID" id="87818584"/>
<dbReference type="Gene3D" id="3.80.10.10">
    <property type="entry name" value="Ribonuclease Inhibitor"/>
    <property type="match status" value="1"/>
</dbReference>
<organism evidence="1 2">
    <name type="scientific">Dichotomopilus funicola</name>
    <dbReference type="NCBI Taxonomy" id="1934379"/>
    <lineage>
        <taxon>Eukaryota</taxon>
        <taxon>Fungi</taxon>
        <taxon>Dikarya</taxon>
        <taxon>Ascomycota</taxon>
        <taxon>Pezizomycotina</taxon>
        <taxon>Sordariomycetes</taxon>
        <taxon>Sordariomycetidae</taxon>
        <taxon>Sordariales</taxon>
        <taxon>Chaetomiaceae</taxon>
        <taxon>Dichotomopilus</taxon>
    </lineage>
</organism>